<feature type="transmembrane region" description="Helical" evidence="11">
    <location>
        <begin position="567"/>
        <end position="586"/>
    </location>
</feature>
<feature type="domain" description="Chaperone DnaJ C-terminal" evidence="12">
    <location>
        <begin position="30"/>
        <end position="149"/>
    </location>
</feature>
<evidence type="ECO:0000256" key="4">
    <source>
        <dbReference type="ARBA" id="ARBA00022737"/>
    </source>
</evidence>
<name>A0A1I8IWH8_9PLAT</name>
<evidence type="ECO:0000256" key="5">
    <source>
        <dbReference type="ARBA" id="ARBA00022771"/>
    </source>
</evidence>
<comment type="subcellular location">
    <subcellularLocation>
        <location evidence="1">Membrane</location>
        <topology evidence="1">Multi-pass membrane protein</topology>
    </subcellularLocation>
</comment>
<dbReference type="Proteomes" id="UP000095280">
    <property type="component" value="Unplaced"/>
</dbReference>
<feature type="transmembrane region" description="Helical" evidence="11">
    <location>
        <begin position="607"/>
        <end position="625"/>
    </location>
</feature>
<keyword evidence="13" id="KW-1185">Reference proteome</keyword>
<dbReference type="GO" id="GO:0046873">
    <property type="term" value="F:metal ion transmembrane transporter activity"/>
    <property type="evidence" value="ECO:0007669"/>
    <property type="project" value="InterPro"/>
</dbReference>
<keyword evidence="7 11" id="KW-1133">Transmembrane helix</keyword>
<keyword evidence="3" id="KW-0479">Metal-binding</keyword>
<keyword evidence="8 11" id="KW-0472">Membrane</keyword>
<keyword evidence="2 11" id="KW-0812">Transmembrane</keyword>
<evidence type="ECO:0000256" key="3">
    <source>
        <dbReference type="ARBA" id="ARBA00022723"/>
    </source>
</evidence>
<evidence type="ECO:0000256" key="6">
    <source>
        <dbReference type="ARBA" id="ARBA00022833"/>
    </source>
</evidence>
<dbReference type="InterPro" id="IPR003689">
    <property type="entry name" value="ZIP"/>
</dbReference>
<sequence>MRSTCRRCGGARRAAATPCTECGGKGRTIQRRNLQIVVPAGVESGQTLRVPLSGVGGGSTEEIWARIEVTPSDRFRRDRADVHSDVEVSISQAVLGGTISVRGLREQLSVNLPPGTNSHDTIRLSGQGIARIGGYGNGDHVVHVRIKSPRRLSQEQRELLLKFAQLEGANDYRGGTVDGVLRSVTAELLSTILRVLADRKLSLFDKLKEIGWHLKKALHSVAPNSTTPSTLSGVDINHDDTGDGYVTIKAIGIPLIFAANIMAGLLPLALRARCLGTGTAGSRGGGGSRLRAWMSPASCFSAGVFLASCFVGLLPSVRASFLRLYPGSHLPLTELSLMSGFFAVWALDLFAHWACSGHCCFSKEKQQQKQRQLQLPQWRKRQLQRQANGERMSNGDQLISSPSSADSSSVSLSGAAPLLADSGDEDENDAEETAFDRSHHQLQHHGHHHHDFFIGADSSSPAATMNAILLTLSMGVHSLLEGIGAGVSQSGATVLTLLAAMLMHESLCSLSLGVALLRGGAPPRLQACLVGLFSALIPAGLAIGLAIEAGVGSQTGESAISAHRAVAALQGLASGTFAYVIFIELLPPELAPAGNGEDGRSRQGVKFAATLIGFCLVAGISLGFGHRHGA</sequence>
<feature type="region of interest" description="Disordered" evidence="10">
    <location>
        <begin position="372"/>
        <end position="441"/>
    </location>
</feature>
<keyword evidence="5" id="KW-0863">Zinc-finger</keyword>
<evidence type="ECO:0000259" key="12">
    <source>
        <dbReference type="Pfam" id="PF01556"/>
    </source>
</evidence>
<dbReference type="SUPFAM" id="SSF49493">
    <property type="entry name" value="HSP40/DnaJ peptide-binding domain"/>
    <property type="match status" value="1"/>
</dbReference>
<evidence type="ECO:0000256" key="11">
    <source>
        <dbReference type="SAM" id="Phobius"/>
    </source>
</evidence>
<dbReference type="InterPro" id="IPR008971">
    <property type="entry name" value="HSP40/DnaJ_pept-bd"/>
</dbReference>
<dbReference type="GO" id="GO:0051082">
    <property type="term" value="F:unfolded protein binding"/>
    <property type="evidence" value="ECO:0007669"/>
    <property type="project" value="InterPro"/>
</dbReference>
<evidence type="ECO:0000256" key="9">
    <source>
        <dbReference type="ARBA" id="ARBA00023186"/>
    </source>
</evidence>
<dbReference type="GO" id="GO:0008270">
    <property type="term" value="F:zinc ion binding"/>
    <property type="evidence" value="ECO:0007669"/>
    <property type="project" value="UniProtKB-KW"/>
</dbReference>
<evidence type="ECO:0000256" key="2">
    <source>
        <dbReference type="ARBA" id="ARBA00022692"/>
    </source>
</evidence>
<feature type="transmembrane region" description="Helical" evidence="11">
    <location>
        <begin position="293"/>
        <end position="317"/>
    </location>
</feature>
<dbReference type="Pfam" id="PF02535">
    <property type="entry name" value="Zip"/>
    <property type="match status" value="1"/>
</dbReference>
<dbReference type="WBParaSite" id="maker-uti_cns_0018796-snap-gene-0.2-mRNA-1">
    <property type="protein sequence ID" value="maker-uti_cns_0018796-snap-gene-0.2-mRNA-1"/>
    <property type="gene ID" value="maker-uti_cns_0018796-snap-gene-0.2"/>
</dbReference>
<proteinExistence type="predicted"/>
<reference evidence="14" key="1">
    <citation type="submission" date="2016-11" db="UniProtKB">
        <authorList>
            <consortium name="WormBaseParasite"/>
        </authorList>
    </citation>
    <scope>IDENTIFICATION</scope>
</reference>
<evidence type="ECO:0000313" key="14">
    <source>
        <dbReference type="WBParaSite" id="maker-uti_cns_0018796-snap-gene-0.2-mRNA-1"/>
    </source>
</evidence>
<dbReference type="GO" id="GO:0016020">
    <property type="term" value="C:membrane"/>
    <property type="evidence" value="ECO:0007669"/>
    <property type="project" value="UniProtKB-SubCell"/>
</dbReference>
<evidence type="ECO:0000256" key="8">
    <source>
        <dbReference type="ARBA" id="ARBA00023136"/>
    </source>
</evidence>
<dbReference type="InterPro" id="IPR051938">
    <property type="entry name" value="Apopto_cytoskel_mod"/>
</dbReference>
<feature type="transmembrane region" description="Helical" evidence="11">
    <location>
        <begin position="529"/>
        <end position="547"/>
    </location>
</feature>
<dbReference type="FunFam" id="2.60.260.20:FF:000005">
    <property type="entry name" value="Chaperone protein dnaJ 1, mitochondrial"/>
    <property type="match status" value="1"/>
</dbReference>
<dbReference type="PANTHER" id="PTHR44145:SF3">
    <property type="entry name" value="DNAJ HOMOLOG SUBFAMILY A MEMBER 3, MITOCHONDRIAL"/>
    <property type="match status" value="1"/>
</dbReference>
<feature type="compositionally biased region" description="Acidic residues" evidence="10">
    <location>
        <begin position="422"/>
        <end position="433"/>
    </location>
</feature>
<feature type="transmembrane region" description="Helical" evidence="11">
    <location>
        <begin position="251"/>
        <end position="272"/>
    </location>
</feature>
<dbReference type="Gene3D" id="2.60.260.20">
    <property type="entry name" value="Urease metallochaperone UreE, N-terminal domain"/>
    <property type="match status" value="2"/>
</dbReference>
<keyword evidence="9" id="KW-0143">Chaperone</keyword>
<feature type="compositionally biased region" description="Low complexity" evidence="10">
    <location>
        <begin position="398"/>
        <end position="420"/>
    </location>
</feature>
<dbReference type="Pfam" id="PF01556">
    <property type="entry name" value="DnaJ_C"/>
    <property type="match status" value="1"/>
</dbReference>
<keyword evidence="4" id="KW-0677">Repeat</keyword>
<evidence type="ECO:0000256" key="1">
    <source>
        <dbReference type="ARBA" id="ARBA00004141"/>
    </source>
</evidence>
<dbReference type="GO" id="GO:0007005">
    <property type="term" value="P:mitochondrion organization"/>
    <property type="evidence" value="ECO:0007669"/>
    <property type="project" value="TreeGrafter"/>
</dbReference>
<accession>A0A1I8IWH8</accession>
<evidence type="ECO:0000256" key="10">
    <source>
        <dbReference type="SAM" id="MobiDB-lite"/>
    </source>
</evidence>
<protein>
    <submittedName>
        <fullName evidence="14">DnaJ_C domain-containing protein</fullName>
    </submittedName>
</protein>
<dbReference type="CDD" id="cd10747">
    <property type="entry name" value="DnaJ_C"/>
    <property type="match status" value="1"/>
</dbReference>
<dbReference type="GO" id="GO:0043066">
    <property type="term" value="P:negative regulation of apoptotic process"/>
    <property type="evidence" value="ECO:0007669"/>
    <property type="project" value="TreeGrafter"/>
</dbReference>
<dbReference type="GO" id="GO:0006457">
    <property type="term" value="P:protein folding"/>
    <property type="evidence" value="ECO:0007669"/>
    <property type="project" value="InterPro"/>
</dbReference>
<feature type="transmembrane region" description="Helical" evidence="11">
    <location>
        <begin position="494"/>
        <end position="517"/>
    </location>
</feature>
<dbReference type="AlphaFoldDB" id="A0A1I8IWH8"/>
<organism evidence="13 14">
    <name type="scientific">Macrostomum lignano</name>
    <dbReference type="NCBI Taxonomy" id="282301"/>
    <lineage>
        <taxon>Eukaryota</taxon>
        <taxon>Metazoa</taxon>
        <taxon>Spiralia</taxon>
        <taxon>Lophotrochozoa</taxon>
        <taxon>Platyhelminthes</taxon>
        <taxon>Rhabditophora</taxon>
        <taxon>Macrostomorpha</taxon>
        <taxon>Macrostomida</taxon>
        <taxon>Macrostomidae</taxon>
        <taxon>Macrostomum</taxon>
    </lineage>
</organism>
<dbReference type="PANTHER" id="PTHR44145">
    <property type="entry name" value="DNAJ HOMOLOG SUBFAMILY A MEMBER 3, MITOCHONDRIAL"/>
    <property type="match status" value="1"/>
</dbReference>
<evidence type="ECO:0000313" key="13">
    <source>
        <dbReference type="Proteomes" id="UP000095280"/>
    </source>
</evidence>
<dbReference type="GO" id="GO:0005739">
    <property type="term" value="C:mitochondrion"/>
    <property type="evidence" value="ECO:0007669"/>
    <property type="project" value="TreeGrafter"/>
</dbReference>
<keyword evidence="6" id="KW-0862">Zinc</keyword>
<evidence type="ECO:0000256" key="7">
    <source>
        <dbReference type="ARBA" id="ARBA00022989"/>
    </source>
</evidence>
<dbReference type="InterPro" id="IPR002939">
    <property type="entry name" value="DnaJ_C"/>
</dbReference>